<reference evidence="4" key="1">
    <citation type="submission" date="2017-02" db="EMBL/GenBank/DDBJ databases">
        <authorList>
            <person name="Varghese N."/>
            <person name="Submissions S."/>
        </authorList>
    </citation>
    <scope>NUCLEOTIDE SEQUENCE [LARGE SCALE GENOMIC DNA]</scope>
    <source>
        <strain evidence="4">ATCC 700200</strain>
    </source>
</reference>
<dbReference type="GO" id="GO:0005525">
    <property type="term" value="F:GTP binding"/>
    <property type="evidence" value="ECO:0007669"/>
    <property type="project" value="InterPro"/>
</dbReference>
<dbReference type="EMBL" id="FUYE01000020">
    <property type="protein sequence ID" value="SKB06479.1"/>
    <property type="molecule type" value="Genomic_DNA"/>
</dbReference>
<keyword evidence="1" id="KW-1133">Transmembrane helix</keyword>
<accession>A0A1T4YXE9</accession>
<dbReference type="RefSeq" id="WP_176159618.1">
    <property type="nucleotide sequence ID" value="NZ_FUYE01000020.1"/>
</dbReference>
<dbReference type="InterPro" id="IPR006073">
    <property type="entry name" value="GTP-bd"/>
</dbReference>
<dbReference type="InterPro" id="IPR021871">
    <property type="entry name" value="DUF3482"/>
</dbReference>
<dbReference type="SUPFAM" id="SSF52540">
    <property type="entry name" value="P-loop containing nucleoside triphosphate hydrolases"/>
    <property type="match status" value="1"/>
</dbReference>
<dbReference type="Pfam" id="PF11981">
    <property type="entry name" value="DUF3482"/>
    <property type="match status" value="1"/>
</dbReference>
<gene>
    <name evidence="3" type="ORF">SAMN02745166_04494</name>
</gene>
<dbReference type="AlphaFoldDB" id="A0A1T4YXE9"/>
<evidence type="ECO:0000256" key="1">
    <source>
        <dbReference type="SAM" id="Phobius"/>
    </source>
</evidence>
<evidence type="ECO:0000313" key="3">
    <source>
        <dbReference type="EMBL" id="SKB06479.1"/>
    </source>
</evidence>
<keyword evidence="1" id="KW-0472">Membrane</keyword>
<feature type="transmembrane region" description="Helical" evidence="1">
    <location>
        <begin position="360"/>
        <end position="382"/>
    </location>
</feature>
<dbReference type="Gene3D" id="3.40.50.300">
    <property type="entry name" value="P-loop containing nucleotide triphosphate hydrolases"/>
    <property type="match status" value="1"/>
</dbReference>
<dbReference type="STRING" id="48467.SAMN02745166_04494"/>
<keyword evidence="1" id="KW-0812">Transmembrane</keyword>
<dbReference type="Proteomes" id="UP000190774">
    <property type="component" value="Unassembled WGS sequence"/>
</dbReference>
<dbReference type="Pfam" id="PF01926">
    <property type="entry name" value="MMR_HSR1"/>
    <property type="match status" value="1"/>
</dbReference>
<protein>
    <submittedName>
        <fullName evidence="3">50S ribosome-binding GTPase</fullName>
    </submittedName>
</protein>
<evidence type="ECO:0000313" key="4">
    <source>
        <dbReference type="Proteomes" id="UP000190774"/>
    </source>
</evidence>
<evidence type="ECO:0000259" key="2">
    <source>
        <dbReference type="Pfam" id="PF01926"/>
    </source>
</evidence>
<feature type="domain" description="G" evidence="2">
    <location>
        <begin position="19"/>
        <end position="158"/>
    </location>
</feature>
<dbReference type="CDD" id="cd00882">
    <property type="entry name" value="Ras_like_GTPase"/>
    <property type="match status" value="1"/>
</dbReference>
<keyword evidence="4" id="KW-1185">Reference proteome</keyword>
<sequence length="488" mass="54324">MPPPPGITPPASDIVTLSLISHTNAGKTTLARTLLRKDVGEVKDAAHVTLFNESFTLLEEEARLLRLWDTPGFGDSARLLKRLKRERNPVLWFLSQAWDRISDKPLWCSQQALKNVRDEADVVLYLVNATEPPEVAAYIAPEMEILSWVGKPVLVLLNQTGPLSDPETEEAELATWKTHLATWPLVRDVLRMDAFARCWVQEDKLMDCLTPLLSEQKAEPFKHLKKAWRQRNLDVFNQSSRVLSELLTAAVVDGIEVRNETLLERVGFGRTELNREYQESREKLATHLADRMTAATNALIRLHGLEGESARALGALAKEQFHSPQAVPEAIWSVVGSFAGGAMGGLIADLKMGGMTFGGGALVGGLAAGLGAYALILSYNLVRGEDHRLHWSREHFREQVRLAILTYLAVAHFGRGRGEWQESVEPEHWNRVVDEVLQEHLEGVDRLWRDGVQKGVLPSALSKAALPLVTDCLSCTLARLYPDAEIEI</sequence>
<proteinExistence type="predicted"/>
<name>A0A1T4YXE9_9BACT</name>
<dbReference type="InterPro" id="IPR027417">
    <property type="entry name" value="P-loop_NTPase"/>
</dbReference>
<organism evidence="3 4">
    <name type="scientific">Prosthecobacter debontii</name>
    <dbReference type="NCBI Taxonomy" id="48467"/>
    <lineage>
        <taxon>Bacteria</taxon>
        <taxon>Pseudomonadati</taxon>
        <taxon>Verrucomicrobiota</taxon>
        <taxon>Verrucomicrobiia</taxon>
        <taxon>Verrucomicrobiales</taxon>
        <taxon>Verrucomicrobiaceae</taxon>
        <taxon>Prosthecobacter</taxon>
    </lineage>
</organism>